<organism evidence="1 2">
    <name type="scientific">Zalaria obscura</name>
    <dbReference type="NCBI Taxonomy" id="2024903"/>
    <lineage>
        <taxon>Eukaryota</taxon>
        <taxon>Fungi</taxon>
        <taxon>Dikarya</taxon>
        <taxon>Ascomycota</taxon>
        <taxon>Pezizomycotina</taxon>
        <taxon>Dothideomycetes</taxon>
        <taxon>Dothideomycetidae</taxon>
        <taxon>Dothideales</taxon>
        <taxon>Zalariaceae</taxon>
        <taxon>Zalaria</taxon>
    </lineage>
</organism>
<name>A0ACC3SAC7_9PEZI</name>
<gene>
    <name evidence="1" type="ORF">M8818_005226</name>
</gene>
<evidence type="ECO:0000313" key="1">
    <source>
        <dbReference type="EMBL" id="KAK8203579.1"/>
    </source>
</evidence>
<protein>
    <submittedName>
        <fullName evidence="1">Uncharacterized protein</fullName>
    </submittedName>
</protein>
<reference evidence="1" key="1">
    <citation type="submission" date="2024-02" db="EMBL/GenBank/DDBJ databases">
        <title>Metagenome Assembled Genome of Zalaria obscura JY119.</title>
        <authorList>
            <person name="Vighnesh L."/>
            <person name="Jagadeeshwari U."/>
            <person name="Venkata Ramana C."/>
            <person name="Sasikala C."/>
        </authorList>
    </citation>
    <scope>NUCLEOTIDE SEQUENCE</scope>
    <source>
        <strain evidence="1">JY119</strain>
    </source>
</reference>
<dbReference type="Proteomes" id="UP001320706">
    <property type="component" value="Unassembled WGS sequence"/>
</dbReference>
<keyword evidence="2" id="KW-1185">Reference proteome</keyword>
<evidence type="ECO:0000313" key="2">
    <source>
        <dbReference type="Proteomes" id="UP001320706"/>
    </source>
</evidence>
<proteinExistence type="predicted"/>
<accession>A0ACC3SAC7</accession>
<comment type="caution">
    <text evidence="1">The sequence shown here is derived from an EMBL/GenBank/DDBJ whole genome shotgun (WGS) entry which is preliminary data.</text>
</comment>
<sequence length="770" mass="83811">MPRLPRTNDFPSSLTLTITPPPDSKPATNVLVLFHGMGDTHIPFSRLGEQMKLPETACISIKAPNPLPFEPDGFHWCEDVIFDNSTGTIDPDGGFKGSTLLITEGIVQKALVDACGYTPRDIMFFGMGQGGMLALNVAANSGEEFSGVVSIGGSLPQAAPASLDPKCKTPVLVTCGQNSSWVTPESEDKLKRVFQNVQISRYRRSGDTMPRDRDEMMPVMQFFARRLKSTAGVPKGAMEVQNILSGASTSNEVAPTPAQHVRSPTSPKFLSRSSSTSGTSHVGHTRTFSLRDSARKTKRLTLQFPIQAGHTPARTPSPTRSVIPESLASPTGPTDSCFLTALAAQERRVLELKEELQRAEQDLRRLKLEWAAHEAQKKRHDARRVQKLQPLSTNVPNVSGDDADLDGGSAWMQQEMERRKALLSGTKASSRTVFSGSRHARALSLLSPTDPAKAQRREEGEDREGEVVEKHGHGHGRPSRPSLPGRWSTDQDLTRVVSETVDEDINLDLNKDVLIHTGKKMASDFKDGLWTFIEDLRQATIGDEGINGTHSRVTQQQPPLFAPPKPARPSLPPRTSTTTTKRSPTRSPSRNPTSSDPPLIDVGSTFWKENGLSSPQTTNPPVIRKPSKKAKSAQATQASQPQTDAFDNGWDTWDSPAAPDTKSSRSNSETSVPEAAAWSPSPERSSPRTSVSSSRDEAQAHVQAAAAAAAQKDAIPWPALTKLSPGNLRRTASHLMHEWERSLTPPIEGRDGRGEEKERVEGMGKESKAD</sequence>
<dbReference type="EMBL" id="JAMKPW020000029">
    <property type="protein sequence ID" value="KAK8203579.1"/>
    <property type="molecule type" value="Genomic_DNA"/>
</dbReference>